<reference evidence="3 4" key="1">
    <citation type="submission" date="2020-06" db="EMBL/GenBank/DDBJ databases">
        <title>Genome sequence of 2 isolates from Red Sea Mangroves.</title>
        <authorList>
            <person name="Sefrji F."/>
            <person name="Michoud G."/>
            <person name="Merlino G."/>
            <person name="Daffonchio D."/>
        </authorList>
    </citation>
    <scope>NUCLEOTIDE SEQUENCE [LARGE SCALE GENOMIC DNA]</scope>
    <source>
        <strain evidence="3 4">R1DC25</strain>
    </source>
</reference>
<dbReference type="Proteomes" id="UP000593594">
    <property type="component" value="Chromosome"/>
</dbReference>
<evidence type="ECO:0000256" key="2">
    <source>
        <dbReference type="SAM" id="Phobius"/>
    </source>
</evidence>
<dbReference type="Pfam" id="PF09527">
    <property type="entry name" value="ATPase_gene1"/>
    <property type="match status" value="1"/>
</dbReference>
<keyword evidence="2" id="KW-0472">Membrane</keyword>
<keyword evidence="2" id="KW-1133">Transmembrane helix</keyword>
<name>A0A7S8C2C9_9HYPH</name>
<proteinExistence type="predicted"/>
<evidence type="ECO:0000313" key="4">
    <source>
        <dbReference type="Proteomes" id="UP000593594"/>
    </source>
</evidence>
<accession>A0A7S8C2C9</accession>
<gene>
    <name evidence="3" type="ORF">HW532_05005</name>
</gene>
<feature type="region of interest" description="Disordered" evidence="1">
    <location>
        <begin position="103"/>
        <end position="142"/>
    </location>
</feature>
<dbReference type="InterPro" id="IPR032820">
    <property type="entry name" value="ATPase_put"/>
</dbReference>
<feature type="compositionally biased region" description="Gly residues" evidence="1">
    <location>
        <begin position="133"/>
        <end position="142"/>
    </location>
</feature>
<feature type="transmembrane region" description="Helical" evidence="2">
    <location>
        <begin position="73"/>
        <end position="92"/>
    </location>
</feature>
<evidence type="ECO:0000313" key="3">
    <source>
        <dbReference type="EMBL" id="QPC42115.1"/>
    </source>
</evidence>
<sequence>MGDDRSPTSSDQLRDFKERLNRAQASIRERDREAYGSSSAYSFGLRIATELVVAIAVGFGAGWGLDLWLGTKPWFLVLFIVLGAVAGILNVVRAAHSAEARRHLGIAESTSGDEPGSDRMERSRKARGRQGQEDGGNGERTG</sequence>
<dbReference type="AlphaFoldDB" id="A0A7S8C2C9"/>
<evidence type="ECO:0000256" key="1">
    <source>
        <dbReference type="SAM" id="MobiDB-lite"/>
    </source>
</evidence>
<dbReference type="KEGG" id="kmn:HW532_05005"/>
<keyword evidence="2" id="KW-0812">Transmembrane</keyword>
<protein>
    <submittedName>
        <fullName evidence="3">AtpZ/AtpI family protein</fullName>
    </submittedName>
</protein>
<dbReference type="EMBL" id="CP058214">
    <property type="protein sequence ID" value="QPC42115.1"/>
    <property type="molecule type" value="Genomic_DNA"/>
</dbReference>
<organism evidence="3 4">
    <name type="scientific">Kaustia mangrovi</name>
    <dbReference type="NCBI Taxonomy" id="2593653"/>
    <lineage>
        <taxon>Bacteria</taxon>
        <taxon>Pseudomonadati</taxon>
        <taxon>Pseudomonadota</taxon>
        <taxon>Alphaproteobacteria</taxon>
        <taxon>Hyphomicrobiales</taxon>
        <taxon>Parvibaculaceae</taxon>
        <taxon>Kaustia</taxon>
    </lineage>
</organism>
<keyword evidence="4" id="KW-1185">Reference proteome</keyword>
<feature type="transmembrane region" description="Helical" evidence="2">
    <location>
        <begin position="40"/>
        <end position="61"/>
    </location>
</feature>
<dbReference type="RefSeq" id="WP_213163347.1">
    <property type="nucleotide sequence ID" value="NZ_CP058214.1"/>
</dbReference>